<dbReference type="AlphaFoldDB" id="A0A2A9PBW5"/>
<reference evidence="1 2" key="2">
    <citation type="journal article" date="2017" name="Sci. Rep.">
        <title>Ant-infecting Ophiocordyceps genomes reveal a high diversity of potential behavioral manipulation genes and a possible major role for enterotoxins.</title>
        <authorList>
            <person name="de Bekker C."/>
            <person name="Ohm R.A."/>
            <person name="Evans H.C."/>
            <person name="Brachmann A."/>
            <person name="Hughes D.P."/>
        </authorList>
    </citation>
    <scope>NUCLEOTIDE SEQUENCE [LARGE SCALE GENOMIC DNA]</scope>
    <source>
        <strain evidence="1 2">SC16a</strain>
    </source>
</reference>
<sequence>MTVEKVTYSCGQLRRPHGFEFWHLTKCLSDMKRKRKIYMDTCKRHRLAETMAFALPQAFHDMLWREYKLDNVSVVHHITLSLDLTPAPTSLARAVWLKQMARHKRIVCWPDHPDFTYEDFEEFGGTLAALLVQPEAAGKNATGVRHRFMRFPPGFLTRNRIHYIYKATYDYNQVWALHGNWRHFGILGLPSYASLSDMRQELDTWGGRVGRLLMAAMRSSYECDYHRGCVAEPRWGEAFRPENYKALLDLWLHTMSNISPLAFTFGDVETPPSTLWVSL</sequence>
<accession>A0A2A9PBW5</accession>
<organism evidence="1 2">
    <name type="scientific">Ophiocordyceps unilateralis</name>
    <name type="common">Zombie-ant fungus</name>
    <name type="synonym">Torrubia unilateralis</name>
    <dbReference type="NCBI Taxonomy" id="268505"/>
    <lineage>
        <taxon>Eukaryota</taxon>
        <taxon>Fungi</taxon>
        <taxon>Dikarya</taxon>
        <taxon>Ascomycota</taxon>
        <taxon>Pezizomycotina</taxon>
        <taxon>Sordariomycetes</taxon>
        <taxon>Hypocreomycetidae</taxon>
        <taxon>Hypocreales</taxon>
        <taxon>Ophiocordycipitaceae</taxon>
        <taxon>Ophiocordyceps</taxon>
    </lineage>
</organism>
<comment type="caution">
    <text evidence="1">The sequence shown here is derived from an EMBL/GenBank/DDBJ whole genome shotgun (WGS) entry which is preliminary data.</text>
</comment>
<reference evidence="1 2" key="1">
    <citation type="journal article" date="2015" name="BMC Genomics">
        <title>Gene expression during zombie ant biting behavior reflects the complexity underlying fungal parasitic behavioral manipulation.</title>
        <authorList>
            <person name="de Bekker C."/>
            <person name="Ohm R.A."/>
            <person name="Loreto R.G."/>
            <person name="Sebastian A."/>
            <person name="Albert I."/>
            <person name="Merrow M."/>
            <person name="Brachmann A."/>
            <person name="Hughes D.P."/>
        </authorList>
    </citation>
    <scope>NUCLEOTIDE SEQUENCE [LARGE SCALE GENOMIC DNA]</scope>
    <source>
        <strain evidence="1 2">SC16a</strain>
    </source>
</reference>
<name>A0A2A9PBW5_OPHUN</name>
<dbReference type="EMBL" id="LAZP02000285">
    <property type="protein sequence ID" value="PFH58501.1"/>
    <property type="molecule type" value="Genomic_DNA"/>
</dbReference>
<dbReference type="OrthoDB" id="4909005at2759"/>
<keyword evidence="2" id="KW-1185">Reference proteome</keyword>
<protein>
    <submittedName>
        <fullName evidence="1">Uncharacterized protein</fullName>
    </submittedName>
</protein>
<dbReference type="Proteomes" id="UP000037136">
    <property type="component" value="Unassembled WGS sequence"/>
</dbReference>
<proteinExistence type="predicted"/>
<evidence type="ECO:0000313" key="2">
    <source>
        <dbReference type="Proteomes" id="UP000037136"/>
    </source>
</evidence>
<evidence type="ECO:0000313" key="1">
    <source>
        <dbReference type="EMBL" id="PFH58501.1"/>
    </source>
</evidence>
<gene>
    <name evidence="1" type="ORF">XA68_13586</name>
</gene>